<dbReference type="EMBL" id="BONC01000003">
    <property type="protein sequence ID" value="GIF54772.1"/>
    <property type="molecule type" value="Genomic_DNA"/>
</dbReference>
<reference evidence="8 9" key="1">
    <citation type="submission" date="2021-01" db="EMBL/GenBank/DDBJ databases">
        <title>Whole genome shotgun sequence of Asanoa iriomotensis NBRC 100142.</title>
        <authorList>
            <person name="Komaki H."/>
            <person name="Tamura T."/>
        </authorList>
    </citation>
    <scope>NUCLEOTIDE SEQUENCE [LARGE SCALE GENOMIC DNA]</scope>
    <source>
        <strain evidence="8 9">NBRC 100142</strain>
    </source>
</reference>
<dbReference type="Proteomes" id="UP000624325">
    <property type="component" value="Unassembled WGS sequence"/>
</dbReference>
<feature type="transmembrane region" description="Helical" evidence="7">
    <location>
        <begin position="61"/>
        <end position="80"/>
    </location>
</feature>
<accession>A0ABQ4BW65</accession>
<feature type="transmembrane region" description="Helical" evidence="7">
    <location>
        <begin position="31"/>
        <end position="55"/>
    </location>
</feature>
<evidence type="ECO:0000256" key="7">
    <source>
        <dbReference type="SAM" id="Phobius"/>
    </source>
</evidence>
<evidence type="ECO:0000256" key="4">
    <source>
        <dbReference type="ARBA" id="ARBA00022692"/>
    </source>
</evidence>
<organism evidence="8 9">
    <name type="scientific">Asanoa iriomotensis</name>
    <dbReference type="NCBI Taxonomy" id="234613"/>
    <lineage>
        <taxon>Bacteria</taxon>
        <taxon>Bacillati</taxon>
        <taxon>Actinomycetota</taxon>
        <taxon>Actinomycetes</taxon>
        <taxon>Micromonosporales</taxon>
        <taxon>Micromonosporaceae</taxon>
        <taxon>Asanoa</taxon>
    </lineage>
</organism>
<evidence type="ECO:0000313" key="8">
    <source>
        <dbReference type="EMBL" id="GIF54772.1"/>
    </source>
</evidence>
<dbReference type="InterPro" id="IPR007341">
    <property type="entry name" value="Transgly_assoc"/>
</dbReference>
<evidence type="ECO:0000313" key="9">
    <source>
        <dbReference type="Proteomes" id="UP000624325"/>
    </source>
</evidence>
<proteinExistence type="inferred from homology"/>
<gene>
    <name evidence="8" type="ORF">Air01nite_08670</name>
</gene>
<keyword evidence="3" id="KW-1003">Cell membrane</keyword>
<evidence type="ECO:0000256" key="1">
    <source>
        <dbReference type="ARBA" id="ARBA00004651"/>
    </source>
</evidence>
<keyword evidence="9" id="KW-1185">Reference proteome</keyword>
<evidence type="ECO:0000256" key="5">
    <source>
        <dbReference type="ARBA" id="ARBA00022989"/>
    </source>
</evidence>
<dbReference type="RefSeq" id="WP_203700459.1">
    <property type="nucleotide sequence ID" value="NZ_BAAALU010000030.1"/>
</dbReference>
<keyword evidence="6 7" id="KW-0472">Membrane</keyword>
<keyword evidence="5 7" id="KW-1133">Transmembrane helix</keyword>
<name>A0ABQ4BW65_9ACTN</name>
<protein>
    <submittedName>
        <fullName evidence="8">Membrane protein</fullName>
    </submittedName>
</protein>
<sequence>MEISGIFTALFIGIIIGALGRLVLPGKQRIGFWLTLVVGIVAALLGTLLAAAVGVADTDGIDWIELFLQIAFAAGGVALVDRLRGGGNRRRSITR</sequence>
<comment type="similarity">
    <text evidence="2">Belongs to the UPF0410 family.</text>
</comment>
<evidence type="ECO:0000256" key="2">
    <source>
        <dbReference type="ARBA" id="ARBA00011006"/>
    </source>
</evidence>
<evidence type="ECO:0000256" key="6">
    <source>
        <dbReference type="ARBA" id="ARBA00023136"/>
    </source>
</evidence>
<keyword evidence="4 7" id="KW-0812">Transmembrane</keyword>
<evidence type="ECO:0000256" key="3">
    <source>
        <dbReference type="ARBA" id="ARBA00022475"/>
    </source>
</evidence>
<comment type="caution">
    <text evidence="8">The sequence shown here is derived from an EMBL/GenBank/DDBJ whole genome shotgun (WGS) entry which is preliminary data.</text>
</comment>
<dbReference type="PANTHER" id="PTHR33884">
    <property type="entry name" value="UPF0410 PROTEIN YMGE"/>
    <property type="match status" value="1"/>
</dbReference>
<dbReference type="PANTHER" id="PTHR33884:SF3">
    <property type="entry name" value="UPF0410 PROTEIN YMGE"/>
    <property type="match status" value="1"/>
</dbReference>
<comment type="subcellular location">
    <subcellularLocation>
        <location evidence="1">Cell membrane</location>
        <topology evidence="1">Multi-pass membrane protein</topology>
    </subcellularLocation>
</comment>
<feature type="transmembrane region" description="Helical" evidence="7">
    <location>
        <begin position="6"/>
        <end position="24"/>
    </location>
</feature>